<dbReference type="Proteomes" id="UP000256710">
    <property type="component" value="Unassembled WGS sequence"/>
</dbReference>
<evidence type="ECO:0000313" key="3">
    <source>
        <dbReference type="Proteomes" id="UP000256710"/>
    </source>
</evidence>
<sequence length="61" mass="6698">MLELEAIDRIEHILTVVGWRLHYSGRGSKRDNAQAHASRQSDDKISCGLLRGTDPSGSHVG</sequence>
<accession>A0ABY1VBZ5</accession>
<feature type="region of interest" description="Disordered" evidence="1">
    <location>
        <begin position="27"/>
        <end position="61"/>
    </location>
</feature>
<evidence type="ECO:0000256" key="1">
    <source>
        <dbReference type="SAM" id="MobiDB-lite"/>
    </source>
</evidence>
<organism evidence="2 3">
    <name type="scientific">Cupriavidus neocaledonicus</name>
    <dbReference type="NCBI Taxonomy" id="1040979"/>
    <lineage>
        <taxon>Bacteria</taxon>
        <taxon>Pseudomonadati</taxon>
        <taxon>Pseudomonadota</taxon>
        <taxon>Betaproteobacteria</taxon>
        <taxon>Burkholderiales</taxon>
        <taxon>Burkholderiaceae</taxon>
        <taxon>Cupriavidus</taxon>
    </lineage>
</organism>
<protein>
    <recommendedName>
        <fullName evidence="4">Transposase</fullName>
    </recommendedName>
</protein>
<feature type="compositionally biased region" description="Basic and acidic residues" evidence="1">
    <location>
        <begin position="28"/>
        <end position="45"/>
    </location>
</feature>
<reference evidence="2 3" key="1">
    <citation type="submission" date="2018-01" db="EMBL/GenBank/DDBJ databases">
        <authorList>
            <person name="Clerissi C."/>
        </authorList>
    </citation>
    <scope>NUCLEOTIDE SEQUENCE [LARGE SCALE GENOMIC DNA]</scope>
    <source>
        <strain evidence="2">Cupriavidus taiwanensis STM 6082</strain>
    </source>
</reference>
<gene>
    <name evidence="2" type="ORF">CBM2605_B70022</name>
</gene>
<dbReference type="EMBL" id="OFTC01000046">
    <property type="protein sequence ID" value="SOZ40027.1"/>
    <property type="molecule type" value="Genomic_DNA"/>
</dbReference>
<keyword evidence="3" id="KW-1185">Reference proteome</keyword>
<comment type="caution">
    <text evidence="2">The sequence shown here is derived from an EMBL/GenBank/DDBJ whole genome shotgun (WGS) entry which is preliminary data.</text>
</comment>
<evidence type="ECO:0008006" key="4">
    <source>
        <dbReference type="Google" id="ProtNLM"/>
    </source>
</evidence>
<proteinExistence type="predicted"/>
<evidence type="ECO:0000313" key="2">
    <source>
        <dbReference type="EMBL" id="SOZ40027.1"/>
    </source>
</evidence>
<name>A0ABY1VBZ5_9BURK</name>